<gene>
    <name evidence="3" type="ORF">CVT25_009549</name>
</gene>
<dbReference type="InterPro" id="IPR001810">
    <property type="entry name" value="F-box_dom"/>
</dbReference>
<dbReference type="OrthoDB" id="2864564at2759"/>
<sequence>MASTLPTNPPSSDNLSPPEPTHNQTVSDTQSLPPEIWLLVFPYLKSHDLRSVSLTCSPFRYMAQPLLFSILDVSPFLLSYNAEHPTPRPRAYLERFLERLKCYKLPHIAHGVQHCWISPYSRSGFPARSQQDDLDPKLIINAVVEALPRFTNLSTLSWHCIDISPQWWDVIQSLKINNLWLNSSSIPLTVTLPLLNIQHLDLDQWPWEGRVTNHVSIHEERAHGVNTVALQYVIQPDVIRYISVPRNDTACHLFSILSKTTYHLRSLKIPFSAVVDPGFIDALEHCPSLVSLCMFPPSSDERSRDIRIGALNPSVLPSLVNYEGPYSHVLKFALQPLQSITLWGFDERPCVCDPDSLSEILDDLADTQTAISLKSLKLTVVRITHDLLETFSLFGRLERVDIMSQDSPSSDLPIPHSLTASTPVTSLYSMMNEILLPPGIKQLAFSTRLNSSKLSILAQEHEAACFMEAFAGRHPNIQRIEIGYGIYWTGMYSAIWGRLRENTEMETSEARHLRANSKPVSKGGELEDGDGYSSKSSSKDYIVSTVVSTVHPLPLGKLTFTEHRRKILFPQDTVTAAKSVGDREVLDTGDKRFWGYLWVPIKRLFEKIGI</sequence>
<dbReference type="InterPro" id="IPR036047">
    <property type="entry name" value="F-box-like_dom_sf"/>
</dbReference>
<evidence type="ECO:0000313" key="4">
    <source>
        <dbReference type="Proteomes" id="UP000283269"/>
    </source>
</evidence>
<dbReference type="SUPFAM" id="SSF81383">
    <property type="entry name" value="F-box domain"/>
    <property type="match status" value="1"/>
</dbReference>
<feature type="region of interest" description="Disordered" evidence="1">
    <location>
        <begin position="507"/>
        <end position="537"/>
    </location>
</feature>
<proteinExistence type="predicted"/>
<name>A0A409XVI4_PSICY</name>
<dbReference type="Pfam" id="PF12937">
    <property type="entry name" value="F-box-like"/>
    <property type="match status" value="1"/>
</dbReference>
<dbReference type="CDD" id="cd09917">
    <property type="entry name" value="F-box_SF"/>
    <property type="match status" value="1"/>
</dbReference>
<keyword evidence="4" id="KW-1185">Reference proteome</keyword>
<dbReference type="AlphaFoldDB" id="A0A409XVI4"/>
<evidence type="ECO:0000259" key="2">
    <source>
        <dbReference type="Pfam" id="PF12937"/>
    </source>
</evidence>
<protein>
    <recommendedName>
        <fullName evidence="2">F-box domain-containing protein</fullName>
    </recommendedName>
</protein>
<dbReference type="SUPFAM" id="SSF52047">
    <property type="entry name" value="RNI-like"/>
    <property type="match status" value="1"/>
</dbReference>
<accession>A0A409XVI4</accession>
<dbReference type="Gene3D" id="1.20.1280.50">
    <property type="match status" value="1"/>
</dbReference>
<evidence type="ECO:0000256" key="1">
    <source>
        <dbReference type="SAM" id="MobiDB-lite"/>
    </source>
</evidence>
<comment type="caution">
    <text evidence="3">The sequence shown here is derived from an EMBL/GenBank/DDBJ whole genome shotgun (WGS) entry which is preliminary data.</text>
</comment>
<dbReference type="InParanoid" id="A0A409XVI4"/>
<evidence type="ECO:0000313" key="3">
    <source>
        <dbReference type="EMBL" id="PPQ94694.1"/>
    </source>
</evidence>
<organism evidence="3 4">
    <name type="scientific">Psilocybe cyanescens</name>
    <dbReference type="NCBI Taxonomy" id="93625"/>
    <lineage>
        <taxon>Eukaryota</taxon>
        <taxon>Fungi</taxon>
        <taxon>Dikarya</taxon>
        <taxon>Basidiomycota</taxon>
        <taxon>Agaricomycotina</taxon>
        <taxon>Agaricomycetes</taxon>
        <taxon>Agaricomycetidae</taxon>
        <taxon>Agaricales</taxon>
        <taxon>Agaricineae</taxon>
        <taxon>Strophariaceae</taxon>
        <taxon>Psilocybe</taxon>
    </lineage>
</organism>
<dbReference type="EMBL" id="NHYD01000271">
    <property type="protein sequence ID" value="PPQ94694.1"/>
    <property type="molecule type" value="Genomic_DNA"/>
</dbReference>
<dbReference type="Proteomes" id="UP000283269">
    <property type="component" value="Unassembled WGS sequence"/>
</dbReference>
<feature type="region of interest" description="Disordered" evidence="1">
    <location>
        <begin position="1"/>
        <end position="29"/>
    </location>
</feature>
<feature type="domain" description="F-box" evidence="2">
    <location>
        <begin position="30"/>
        <end position="65"/>
    </location>
</feature>
<reference evidence="3 4" key="1">
    <citation type="journal article" date="2018" name="Evol. Lett.">
        <title>Horizontal gene cluster transfer increased hallucinogenic mushroom diversity.</title>
        <authorList>
            <person name="Reynolds H.T."/>
            <person name="Vijayakumar V."/>
            <person name="Gluck-Thaler E."/>
            <person name="Korotkin H.B."/>
            <person name="Matheny P.B."/>
            <person name="Slot J.C."/>
        </authorList>
    </citation>
    <scope>NUCLEOTIDE SEQUENCE [LARGE SCALE GENOMIC DNA]</scope>
    <source>
        <strain evidence="3 4">2631</strain>
    </source>
</reference>